<dbReference type="InterPro" id="IPR036641">
    <property type="entry name" value="HPT_dom_sf"/>
</dbReference>
<dbReference type="GO" id="GO:0004672">
    <property type="term" value="F:protein kinase activity"/>
    <property type="evidence" value="ECO:0007669"/>
    <property type="project" value="UniProtKB-ARBA"/>
</dbReference>
<comment type="caution">
    <text evidence="2">The sequence shown here is derived from an EMBL/GenBank/DDBJ whole genome shotgun (WGS) entry which is preliminary data.</text>
</comment>
<evidence type="ECO:0000313" key="2">
    <source>
        <dbReference type="EMBL" id="RXH55159.1"/>
    </source>
</evidence>
<evidence type="ECO:0000259" key="1">
    <source>
        <dbReference type="Pfam" id="PF01627"/>
    </source>
</evidence>
<dbReference type="EMBL" id="RDSM01000003">
    <property type="protein sequence ID" value="RXH55159.1"/>
    <property type="molecule type" value="Genomic_DNA"/>
</dbReference>
<dbReference type="Pfam" id="PF01627">
    <property type="entry name" value="Hpt"/>
    <property type="match status" value="1"/>
</dbReference>
<proteinExistence type="predicted"/>
<dbReference type="SUPFAM" id="SSF47226">
    <property type="entry name" value="Histidine-containing phosphotransfer domain, HPT domain"/>
    <property type="match status" value="1"/>
</dbReference>
<feature type="domain" description="HPt" evidence="1">
    <location>
        <begin position="41"/>
        <end position="93"/>
    </location>
</feature>
<organism evidence="2 3">
    <name type="scientific">Granulicella sibirica</name>
    <dbReference type="NCBI Taxonomy" id="2479048"/>
    <lineage>
        <taxon>Bacteria</taxon>
        <taxon>Pseudomonadati</taxon>
        <taxon>Acidobacteriota</taxon>
        <taxon>Terriglobia</taxon>
        <taxon>Terriglobales</taxon>
        <taxon>Acidobacteriaceae</taxon>
        <taxon>Granulicella</taxon>
    </lineage>
</organism>
<reference evidence="2 3" key="1">
    <citation type="submission" date="2018-11" db="EMBL/GenBank/DDBJ databases">
        <authorList>
            <person name="Mardanov A.V."/>
            <person name="Ravin N.V."/>
            <person name="Dedysh S.N."/>
        </authorList>
    </citation>
    <scope>NUCLEOTIDE SEQUENCE [LARGE SCALE GENOMIC DNA]</scope>
    <source>
        <strain evidence="2 3">AF10</strain>
    </source>
</reference>
<evidence type="ECO:0000313" key="3">
    <source>
        <dbReference type="Proteomes" id="UP000289437"/>
    </source>
</evidence>
<accession>A0A4Q0T045</accession>
<dbReference type="GO" id="GO:0000160">
    <property type="term" value="P:phosphorelay signal transduction system"/>
    <property type="evidence" value="ECO:0007669"/>
    <property type="project" value="InterPro"/>
</dbReference>
<name>A0A4Q0T045_9BACT</name>
<keyword evidence="3" id="KW-1185">Reference proteome</keyword>
<dbReference type="RefSeq" id="WP_192898041.1">
    <property type="nucleotide sequence ID" value="NZ_RDSM01000003.1"/>
</dbReference>
<gene>
    <name evidence="2" type="ORF">GRAN_4263</name>
</gene>
<reference evidence="3" key="2">
    <citation type="submission" date="2019-02" db="EMBL/GenBank/DDBJ databases">
        <title>Granulicella sibirica sp. nov., a psychrotolerant acidobacterium isolated from an organic soil layer in forested tundra, West Siberia.</title>
        <authorList>
            <person name="Oshkin I.Y."/>
            <person name="Kulichevskaya I.S."/>
            <person name="Rijpstra W.I.C."/>
            <person name="Sinninghe Damste J.S."/>
            <person name="Rakitin A.L."/>
            <person name="Ravin N.V."/>
            <person name="Dedysh S.N."/>
        </authorList>
    </citation>
    <scope>NUCLEOTIDE SEQUENCE [LARGE SCALE GENOMIC DNA]</scope>
    <source>
        <strain evidence="3">AF10</strain>
    </source>
</reference>
<dbReference type="InterPro" id="IPR008207">
    <property type="entry name" value="Sig_transdc_His_kin_Hpt_dom"/>
</dbReference>
<protein>
    <recommendedName>
        <fullName evidence="1">HPt domain-containing protein</fullName>
    </recommendedName>
</protein>
<sequence>MALMLRKLWQKNLPVLRSRLDSFNTVAAAAEAGEITEAMRFEAAGTAHKLAGALGTFGYTEGTRLARLMEEALSPEDGSAPDPARLRLLANDLRDSLSLERIAD</sequence>
<dbReference type="AlphaFoldDB" id="A0A4Q0T045"/>
<dbReference type="Proteomes" id="UP000289437">
    <property type="component" value="Unassembled WGS sequence"/>
</dbReference>